<sequence length="71" mass="8070">MALDALIWISGKSIGKTTQYYAFKYCYAQLMHFHIYQGNVTRIFCSPYSLGPLDLVATIGRATLKMLDVLF</sequence>
<proteinExistence type="predicted"/>
<keyword evidence="2" id="KW-1185">Reference proteome</keyword>
<dbReference type="RefSeq" id="WP_282334791.1">
    <property type="nucleotide sequence ID" value="NZ_JASBRG010000007.1"/>
</dbReference>
<reference evidence="1 2" key="1">
    <citation type="submission" date="2023-05" db="EMBL/GenBank/DDBJ databases">
        <title>Genome sequence of Pinibacter sp. MAH-24.</title>
        <authorList>
            <person name="Huq M.A."/>
        </authorList>
    </citation>
    <scope>NUCLEOTIDE SEQUENCE [LARGE SCALE GENOMIC DNA]</scope>
    <source>
        <strain evidence="1 2">MAH-24</strain>
    </source>
</reference>
<organism evidence="1 2">
    <name type="scientific">Pinibacter soli</name>
    <dbReference type="NCBI Taxonomy" id="3044211"/>
    <lineage>
        <taxon>Bacteria</taxon>
        <taxon>Pseudomonadati</taxon>
        <taxon>Bacteroidota</taxon>
        <taxon>Chitinophagia</taxon>
        <taxon>Chitinophagales</taxon>
        <taxon>Chitinophagaceae</taxon>
        <taxon>Pinibacter</taxon>
    </lineage>
</organism>
<evidence type="ECO:0000313" key="1">
    <source>
        <dbReference type="EMBL" id="MDI3320694.1"/>
    </source>
</evidence>
<gene>
    <name evidence="1" type="ORF">QJ048_12960</name>
</gene>
<evidence type="ECO:0000313" key="2">
    <source>
        <dbReference type="Proteomes" id="UP001226434"/>
    </source>
</evidence>
<accession>A0ABT6RDP6</accession>
<dbReference type="EMBL" id="JASBRG010000007">
    <property type="protein sequence ID" value="MDI3320694.1"/>
    <property type="molecule type" value="Genomic_DNA"/>
</dbReference>
<name>A0ABT6RDP6_9BACT</name>
<comment type="caution">
    <text evidence="1">The sequence shown here is derived from an EMBL/GenBank/DDBJ whole genome shotgun (WGS) entry which is preliminary data.</text>
</comment>
<protein>
    <submittedName>
        <fullName evidence="1">Uncharacterized protein</fullName>
    </submittedName>
</protein>
<dbReference type="Proteomes" id="UP001226434">
    <property type="component" value="Unassembled WGS sequence"/>
</dbReference>